<evidence type="ECO:0000256" key="1">
    <source>
        <dbReference type="SAM" id="SignalP"/>
    </source>
</evidence>
<proteinExistence type="predicted"/>
<accession>A0A5K7ZGE7</accession>
<feature type="signal peptide" evidence="1">
    <location>
        <begin position="1"/>
        <end position="21"/>
    </location>
</feature>
<evidence type="ECO:0008006" key="4">
    <source>
        <dbReference type="Google" id="ProtNLM"/>
    </source>
</evidence>
<dbReference type="PROSITE" id="PS51257">
    <property type="entry name" value="PROKAR_LIPOPROTEIN"/>
    <property type="match status" value="1"/>
</dbReference>
<keyword evidence="1" id="KW-0732">Signal</keyword>
<dbReference type="KEGG" id="dwd:DSCW_61800"/>
<sequence length="238" mass="26150">MNHTYRAILAIFTLALVTACATYTGDNLLKLPEKPSTYNQDRTISKAKEGVSDILDSLGIPEETKKSFEKIAPKDVIRESEPLKLTRINNQLVVARTNTDISFATNSIIISIGALNISHSGNNIIVCGSDIDISHDGGLGSGSLVISRGKTKISHARNTLVYAIKGVAISHANNVKAFNTHERKTSWGHINNIIVKPLFYEEATPNKSFQLTGVAGDRVHRHQPKGIIHEKWFYNIHG</sequence>
<gene>
    <name evidence="2" type="ORF">DSCW_61800</name>
</gene>
<dbReference type="AlphaFoldDB" id="A0A5K7ZGE7"/>
<evidence type="ECO:0000313" key="2">
    <source>
        <dbReference type="EMBL" id="BBO78763.1"/>
    </source>
</evidence>
<keyword evidence="3" id="KW-1185">Reference proteome</keyword>
<protein>
    <recommendedName>
        <fullName evidence="4">Lipoprotein</fullName>
    </recommendedName>
</protein>
<dbReference type="Proteomes" id="UP000427769">
    <property type="component" value="Chromosome"/>
</dbReference>
<organism evidence="2 3">
    <name type="scientific">Desulfosarcina widdelii</name>
    <dbReference type="NCBI Taxonomy" id="947919"/>
    <lineage>
        <taxon>Bacteria</taxon>
        <taxon>Pseudomonadati</taxon>
        <taxon>Thermodesulfobacteriota</taxon>
        <taxon>Desulfobacteria</taxon>
        <taxon>Desulfobacterales</taxon>
        <taxon>Desulfosarcinaceae</taxon>
        <taxon>Desulfosarcina</taxon>
    </lineage>
</organism>
<dbReference type="EMBL" id="AP021875">
    <property type="protein sequence ID" value="BBO78763.1"/>
    <property type="molecule type" value="Genomic_DNA"/>
</dbReference>
<feature type="chain" id="PRO_5024361345" description="Lipoprotein" evidence="1">
    <location>
        <begin position="22"/>
        <end position="238"/>
    </location>
</feature>
<reference evidence="2 3" key="1">
    <citation type="submission" date="2019-11" db="EMBL/GenBank/DDBJ databases">
        <title>Comparative genomics of hydrocarbon-degrading Desulfosarcina strains.</title>
        <authorList>
            <person name="Watanabe M."/>
            <person name="Kojima H."/>
            <person name="Fukui M."/>
        </authorList>
    </citation>
    <scope>NUCLEOTIDE SEQUENCE [LARGE SCALE GENOMIC DNA]</scope>
    <source>
        <strain evidence="2 3">PP31</strain>
    </source>
</reference>
<dbReference type="RefSeq" id="WP_176603305.1">
    <property type="nucleotide sequence ID" value="NZ_AP021875.1"/>
</dbReference>
<evidence type="ECO:0000313" key="3">
    <source>
        <dbReference type="Proteomes" id="UP000427769"/>
    </source>
</evidence>
<name>A0A5K7ZGE7_9BACT</name>